<dbReference type="Proteomes" id="UP000799757">
    <property type="component" value="Unassembled WGS sequence"/>
</dbReference>
<dbReference type="OrthoDB" id="415825at2759"/>
<proteinExistence type="predicted"/>
<dbReference type="InterPro" id="IPR021858">
    <property type="entry name" value="Fun_TF"/>
</dbReference>
<reference evidence="2" key="1">
    <citation type="journal article" date="2020" name="Stud. Mycol.">
        <title>101 Dothideomycetes genomes: a test case for predicting lifestyles and emergence of pathogens.</title>
        <authorList>
            <person name="Haridas S."/>
            <person name="Albert R."/>
            <person name="Binder M."/>
            <person name="Bloem J."/>
            <person name="Labutti K."/>
            <person name="Salamov A."/>
            <person name="Andreopoulos B."/>
            <person name="Baker S."/>
            <person name="Barry K."/>
            <person name="Bills G."/>
            <person name="Bluhm B."/>
            <person name="Cannon C."/>
            <person name="Castanera R."/>
            <person name="Culley D."/>
            <person name="Daum C."/>
            <person name="Ezra D."/>
            <person name="Gonzalez J."/>
            <person name="Henrissat B."/>
            <person name="Kuo A."/>
            <person name="Liang C."/>
            <person name="Lipzen A."/>
            <person name="Lutzoni F."/>
            <person name="Magnuson J."/>
            <person name="Mondo S."/>
            <person name="Nolan M."/>
            <person name="Ohm R."/>
            <person name="Pangilinan J."/>
            <person name="Park H.-J."/>
            <person name="Ramirez L."/>
            <person name="Alfaro M."/>
            <person name="Sun H."/>
            <person name="Tritt A."/>
            <person name="Yoshinaga Y."/>
            <person name="Zwiers L.-H."/>
            <person name="Turgeon B."/>
            <person name="Goodwin S."/>
            <person name="Spatafora J."/>
            <person name="Crous P."/>
            <person name="Grigoriev I."/>
        </authorList>
    </citation>
    <scope>NUCLEOTIDE SEQUENCE</scope>
    <source>
        <strain evidence="2">CBS 109.77</strain>
    </source>
</reference>
<gene>
    <name evidence="2" type="ORF">K505DRAFT_249347</name>
</gene>
<evidence type="ECO:0000313" key="2">
    <source>
        <dbReference type="EMBL" id="KAF2791258.1"/>
    </source>
</evidence>
<feature type="compositionally biased region" description="Polar residues" evidence="1">
    <location>
        <begin position="74"/>
        <end position="83"/>
    </location>
</feature>
<protein>
    <recommendedName>
        <fullName evidence="4">Tachykinin family protein</fullName>
    </recommendedName>
</protein>
<sequence>MTSPNEPKPAKKRAGRKRLPPLAPGPELQFVVATHPDDFKADDTMRNVRSHVMYKHRGEQRSPGERPKGDERSSSAVPVTRTPSPMVGSSEGFLGDPNFLVPTSSRRRSTIWDGDFYNIMSQSPQGHPLRDLAARIIQATTAEPARSPATLGQSAGYPFPSSSSLGQESLEDLKNLYISNIELSEADRAWLETVCSNRMSFLSHVSVACVYHDVAENLLEDSPLTVYAKTKLLRMIKDSLQGYTTQTDDFTILSILNLLVSEIGGSDEDIFDVHQQGLVRIIHQRGGLSNLGHGSIATFLIIVILSFTVLRGHPEPAMLHGFTPSRRQSALLEQPPPISPLYPLHGDVSGIYGSCSDGTYEIIHDMHELTQTFVARWNYVGGVYLPSSSAELASYDINMQQIYTRLLLRPSSTEDLTTDWVYESCRLAALIYCRSIVQGVPLTDSANVLHAGNPGANILGITAIQALHNALNNTDKRNYWGDMSGVFFWVCLVGGAGSWSSTQSVYGERDEGQHPAAWIRKCFALYAVRSSMAHGFEHAGAVVEGQRTMLQVQNLINLKRGIASQ</sequence>
<dbReference type="AlphaFoldDB" id="A0A6A6X4U6"/>
<evidence type="ECO:0008006" key="4">
    <source>
        <dbReference type="Google" id="ProtNLM"/>
    </source>
</evidence>
<keyword evidence="3" id="KW-1185">Reference proteome</keyword>
<name>A0A6A6X4U6_9PLEO</name>
<evidence type="ECO:0000313" key="3">
    <source>
        <dbReference type="Proteomes" id="UP000799757"/>
    </source>
</evidence>
<dbReference type="EMBL" id="MU002029">
    <property type="protein sequence ID" value="KAF2791258.1"/>
    <property type="molecule type" value="Genomic_DNA"/>
</dbReference>
<dbReference type="Pfam" id="PF11951">
    <property type="entry name" value="Fungal_trans_2"/>
    <property type="match status" value="1"/>
</dbReference>
<feature type="compositionally biased region" description="Basic and acidic residues" evidence="1">
    <location>
        <begin position="35"/>
        <end position="46"/>
    </location>
</feature>
<feature type="compositionally biased region" description="Basic residues" evidence="1">
    <location>
        <begin position="10"/>
        <end position="19"/>
    </location>
</feature>
<feature type="compositionally biased region" description="Basic and acidic residues" evidence="1">
    <location>
        <begin position="56"/>
        <end position="73"/>
    </location>
</feature>
<dbReference type="PANTHER" id="PTHR37540">
    <property type="entry name" value="TRANSCRIPTION FACTOR (ACR-2), PUTATIVE-RELATED-RELATED"/>
    <property type="match status" value="1"/>
</dbReference>
<feature type="region of interest" description="Disordered" evidence="1">
    <location>
        <begin position="1"/>
        <end position="93"/>
    </location>
</feature>
<evidence type="ECO:0000256" key="1">
    <source>
        <dbReference type="SAM" id="MobiDB-lite"/>
    </source>
</evidence>
<dbReference type="PANTHER" id="PTHR37540:SF5">
    <property type="entry name" value="TRANSCRIPTION FACTOR DOMAIN-CONTAINING PROTEIN"/>
    <property type="match status" value="1"/>
</dbReference>
<organism evidence="2 3">
    <name type="scientific">Melanomma pulvis-pyrius CBS 109.77</name>
    <dbReference type="NCBI Taxonomy" id="1314802"/>
    <lineage>
        <taxon>Eukaryota</taxon>
        <taxon>Fungi</taxon>
        <taxon>Dikarya</taxon>
        <taxon>Ascomycota</taxon>
        <taxon>Pezizomycotina</taxon>
        <taxon>Dothideomycetes</taxon>
        <taxon>Pleosporomycetidae</taxon>
        <taxon>Pleosporales</taxon>
        <taxon>Melanommataceae</taxon>
        <taxon>Melanomma</taxon>
    </lineage>
</organism>
<accession>A0A6A6X4U6</accession>